<dbReference type="GO" id="GO:0071555">
    <property type="term" value="P:cell wall organization"/>
    <property type="evidence" value="ECO:0007669"/>
    <property type="project" value="InterPro"/>
</dbReference>
<dbReference type="HAMAP" id="MF_02213">
    <property type="entry name" value="Lipid_II_synth_GatD"/>
    <property type="match status" value="1"/>
</dbReference>
<gene>
    <name evidence="3" type="ORF">SCFA_3660003</name>
</gene>
<feature type="domain" description="CobB/CobQ-like glutamine amidotransferase" evidence="2">
    <location>
        <begin position="3"/>
        <end position="198"/>
    </location>
</feature>
<dbReference type="Gene3D" id="3.40.50.880">
    <property type="match status" value="1"/>
</dbReference>
<keyword evidence="1 3" id="KW-0315">Glutamine amidotransferase</keyword>
<dbReference type="GO" id="GO:0009236">
    <property type="term" value="P:cobalamin biosynthetic process"/>
    <property type="evidence" value="ECO:0007669"/>
    <property type="project" value="InterPro"/>
</dbReference>
<dbReference type="EMBL" id="CAADRN010000297">
    <property type="protein sequence ID" value="VFU17548.1"/>
    <property type="molecule type" value="Genomic_DNA"/>
</dbReference>
<name>A0A485M582_9ZZZZ</name>
<keyword evidence="3" id="KW-0808">Transferase</keyword>
<dbReference type="PROSITE" id="PS51274">
    <property type="entry name" value="GATASE_COBBQ"/>
    <property type="match status" value="1"/>
</dbReference>
<dbReference type="InterPro" id="IPR043702">
    <property type="entry name" value="Lipid_II_synth_GatD"/>
</dbReference>
<dbReference type="PANTHER" id="PTHR21343">
    <property type="entry name" value="DETHIOBIOTIN SYNTHETASE"/>
    <property type="match status" value="1"/>
</dbReference>
<protein>
    <submittedName>
        <fullName evidence="3">Predicted glutamine amidotransferase</fullName>
    </submittedName>
</protein>
<dbReference type="AlphaFoldDB" id="A0A485M582"/>
<reference evidence="3" key="1">
    <citation type="submission" date="2019-03" db="EMBL/GenBank/DDBJ databases">
        <authorList>
            <person name="Hao L."/>
        </authorList>
    </citation>
    <scope>NUCLEOTIDE SEQUENCE</scope>
</reference>
<dbReference type="InterPro" id="IPR011698">
    <property type="entry name" value="GATase_3"/>
</dbReference>
<dbReference type="Pfam" id="PF07685">
    <property type="entry name" value="GATase_3"/>
    <property type="match status" value="1"/>
</dbReference>
<sequence length="243" mass="27281">MIRVCHLYPDLLNLYGDRGNIIAFQQRCRWRDLPVQVDSLNLGEKVDFQKYDFVFLGGGSDREQTLVSVDLMKRRDEFAAAIEDGLVVLAICGGFQLLGSYFMSRNGENIPCLDVLDFYTKAGERRLVGNVAIEVELNGSSFKVVGFENHSGLTFLGNNKPLGRVLSGNGNNGRDGLEGVRYKNVFGSYLHGPLLPKNVRLTDYLIGLCLERRGIKKELKPLDDSFEKRACEIMLRRMGLPGR</sequence>
<evidence type="ECO:0000256" key="1">
    <source>
        <dbReference type="ARBA" id="ARBA00022962"/>
    </source>
</evidence>
<organism evidence="3">
    <name type="scientific">anaerobic digester metagenome</name>
    <dbReference type="NCBI Taxonomy" id="1263854"/>
    <lineage>
        <taxon>unclassified sequences</taxon>
        <taxon>metagenomes</taxon>
        <taxon>ecological metagenomes</taxon>
    </lineage>
</organism>
<accession>A0A485M582</accession>
<evidence type="ECO:0000259" key="2">
    <source>
        <dbReference type="Pfam" id="PF07685"/>
    </source>
</evidence>
<dbReference type="PANTHER" id="PTHR21343:SF9">
    <property type="entry name" value="LIPID II ISOGLUTAMINYL SYNTHASE (GLUTAMINE-HYDROLYZING) SUBUNIT GATD"/>
    <property type="match status" value="1"/>
</dbReference>
<dbReference type="InterPro" id="IPR033949">
    <property type="entry name" value="CobQ_GATase1"/>
</dbReference>
<dbReference type="GO" id="GO:0004359">
    <property type="term" value="F:glutaminase activity"/>
    <property type="evidence" value="ECO:0007669"/>
    <property type="project" value="InterPro"/>
</dbReference>
<dbReference type="CDD" id="cd01750">
    <property type="entry name" value="GATase1_CobQ"/>
    <property type="match status" value="1"/>
</dbReference>
<proteinExistence type="inferred from homology"/>
<evidence type="ECO:0000313" key="3">
    <source>
        <dbReference type="EMBL" id="VFU17548.1"/>
    </source>
</evidence>
<dbReference type="GO" id="GO:0016740">
    <property type="term" value="F:transferase activity"/>
    <property type="evidence" value="ECO:0007669"/>
    <property type="project" value="UniProtKB-KW"/>
</dbReference>
<dbReference type="InterPro" id="IPR029062">
    <property type="entry name" value="Class_I_gatase-like"/>
</dbReference>
<dbReference type="SUPFAM" id="SSF52317">
    <property type="entry name" value="Class I glutamine amidotransferase-like"/>
    <property type="match status" value="1"/>
</dbReference>